<reference evidence="2 3" key="1">
    <citation type="journal article" date="2016" name="Nat. Commun.">
        <title>Thousands of microbial genomes shed light on interconnected biogeochemical processes in an aquifer system.</title>
        <authorList>
            <person name="Anantharaman K."/>
            <person name="Brown C.T."/>
            <person name="Hug L.A."/>
            <person name="Sharon I."/>
            <person name="Castelle C.J."/>
            <person name="Probst A.J."/>
            <person name="Thomas B.C."/>
            <person name="Singh A."/>
            <person name="Wilkins M.J."/>
            <person name="Karaoz U."/>
            <person name="Brodie E.L."/>
            <person name="Williams K.H."/>
            <person name="Hubbard S.S."/>
            <person name="Banfield J.F."/>
        </authorList>
    </citation>
    <scope>NUCLEOTIDE SEQUENCE [LARGE SCALE GENOMIC DNA]</scope>
</reference>
<evidence type="ECO:0000313" key="3">
    <source>
        <dbReference type="Proteomes" id="UP000178082"/>
    </source>
</evidence>
<dbReference type="Proteomes" id="UP000178082">
    <property type="component" value="Unassembled WGS sequence"/>
</dbReference>
<comment type="caution">
    <text evidence="2">The sequence shown here is derived from an EMBL/GenBank/DDBJ whole genome shotgun (WGS) entry which is preliminary data.</text>
</comment>
<accession>A0A1F7SHY5</accession>
<organism evidence="2 3">
    <name type="scientific">Candidatus Schekmanbacteria bacterium RIFCSPLOWO2_12_FULL_38_15</name>
    <dbReference type="NCBI Taxonomy" id="1817883"/>
    <lineage>
        <taxon>Bacteria</taxon>
        <taxon>Candidatus Schekmaniibacteriota</taxon>
    </lineage>
</organism>
<evidence type="ECO:0000313" key="2">
    <source>
        <dbReference type="EMBL" id="OGL53420.1"/>
    </source>
</evidence>
<protein>
    <submittedName>
        <fullName evidence="2">Uncharacterized protein</fullName>
    </submittedName>
</protein>
<keyword evidence="1" id="KW-0472">Membrane</keyword>
<dbReference type="STRING" id="1817883.A3G31_07930"/>
<dbReference type="EMBL" id="MGDI01000025">
    <property type="protein sequence ID" value="OGL53420.1"/>
    <property type="molecule type" value="Genomic_DNA"/>
</dbReference>
<evidence type="ECO:0000256" key="1">
    <source>
        <dbReference type="SAM" id="Phobius"/>
    </source>
</evidence>
<sequence length="68" mass="7787">MKLLLIQPSHLDEKGKVYKKALMPTLAMTYIAALNPICSTPFKCLYLLGLINFIIRKGIKKRMRPLLI</sequence>
<dbReference type="AlphaFoldDB" id="A0A1F7SHY5"/>
<keyword evidence="1" id="KW-0812">Transmembrane</keyword>
<name>A0A1F7SHY5_9BACT</name>
<keyword evidence="1" id="KW-1133">Transmembrane helix</keyword>
<proteinExistence type="predicted"/>
<feature type="transmembrane region" description="Helical" evidence="1">
    <location>
        <begin position="30"/>
        <end position="55"/>
    </location>
</feature>
<gene>
    <name evidence="2" type="ORF">A3G31_07930</name>
</gene>